<keyword evidence="2" id="KW-1185">Reference proteome</keyword>
<dbReference type="Proteomes" id="UP001246372">
    <property type="component" value="Unassembled WGS sequence"/>
</dbReference>
<dbReference type="EMBL" id="JAVXZY010000015">
    <property type="protein sequence ID" value="MDT9002362.1"/>
    <property type="molecule type" value="Genomic_DNA"/>
</dbReference>
<comment type="caution">
    <text evidence="1">The sequence shown here is derived from an EMBL/GenBank/DDBJ whole genome shotgun (WGS) entry which is preliminary data.</text>
</comment>
<gene>
    <name evidence="1" type="ORF">RQP53_23980</name>
</gene>
<proteinExistence type="predicted"/>
<evidence type="ECO:0000313" key="2">
    <source>
        <dbReference type="Proteomes" id="UP001246372"/>
    </source>
</evidence>
<protein>
    <submittedName>
        <fullName evidence="1">Uncharacterized protein</fullName>
    </submittedName>
</protein>
<sequence length="47" mass="4969">MLACREMPQCFDDGLAVRVSEAPEHPEFAQVGRGGLLALVGQLNAGN</sequence>
<evidence type="ECO:0000313" key="1">
    <source>
        <dbReference type="EMBL" id="MDT9002362.1"/>
    </source>
</evidence>
<accession>A0ABU3PJM2</accession>
<reference evidence="1" key="1">
    <citation type="submission" date="2023-09" db="EMBL/GenBank/DDBJ databases">
        <title>Paucibacter sp. APW11 Genome sequencing and assembly.</title>
        <authorList>
            <person name="Kim I."/>
        </authorList>
    </citation>
    <scope>NUCLEOTIDE SEQUENCE</scope>
    <source>
        <strain evidence="1">APW11</strain>
    </source>
</reference>
<dbReference type="RefSeq" id="WP_315653259.1">
    <property type="nucleotide sequence ID" value="NZ_JAVXZY010000015.1"/>
</dbReference>
<organism evidence="1 2">
    <name type="scientific">Roseateles aquae</name>
    <dbReference type="NCBI Taxonomy" id="3077235"/>
    <lineage>
        <taxon>Bacteria</taxon>
        <taxon>Pseudomonadati</taxon>
        <taxon>Pseudomonadota</taxon>
        <taxon>Betaproteobacteria</taxon>
        <taxon>Burkholderiales</taxon>
        <taxon>Sphaerotilaceae</taxon>
        <taxon>Roseateles</taxon>
    </lineage>
</organism>
<name>A0ABU3PJM2_9BURK</name>